<feature type="transmembrane region" description="Helical" evidence="6">
    <location>
        <begin position="470"/>
        <end position="494"/>
    </location>
</feature>
<keyword evidence="4 6" id="KW-0472">Membrane</keyword>
<evidence type="ECO:0000256" key="1">
    <source>
        <dbReference type="ARBA" id="ARBA00004141"/>
    </source>
</evidence>
<dbReference type="GO" id="GO:0016020">
    <property type="term" value="C:membrane"/>
    <property type="evidence" value="ECO:0007669"/>
    <property type="project" value="UniProtKB-SubCell"/>
</dbReference>
<name>A0A7S3GIE0_9EUKA</name>
<evidence type="ECO:0000256" key="6">
    <source>
        <dbReference type="SAM" id="Phobius"/>
    </source>
</evidence>
<feature type="region of interest" description="Disordered" evidence="5">
    <location>
        <begin position="217"/>
        <end position="240"/>
    </location>
</feature>
<keyword evidence="3 6" id="KW-1133">Transmembrane helix</keyword>
<accession>A0A7S3GIE0</accession>
<dbReference type="PANTHER" id="PTHR11040:SF140">
    <property type="entry name" value="ZRT (ZRT), IRT- (IRT-) LIKE PROTEIN TRANSPORTER"/>
    <property type="match status" value="1"/>
</dbReference>
<keyword evidence="2 6" id="KW-0812">Transmembrane</keyword>
<sequence>MPPARDASPAEGKRQDAVRRNLLWAFFFVILFFSVWNVAVINFSLANKDTSQPVLRRPCRAMDEADDPGLGGGEGTSILSTPAAFLDLAKQAAARKREDGWEATLQQAARILGVDGKGEEHAGHAHSHEHEHSYADQVIKDAATYAGGNLVAWKVWGGIAIFVLTAFFALLPAIMKKMRRAAKPSPPRQHRHSRTESGSVGGGGGFDQEAHDIIAHLQPGEEQREEEEREGSGSEEGGDGPGWLRFANAFSGGVFLSAAFCHLLPEVAEWKCCGGLSIGLTVSGIGFFLLLALDSLSHSFSLGGGGGAGHSHSHGIGFSGSNSSGSSGMMRKVMLLLVLCFHSVLAGMAMGVQTSKVKVVSIFVAIIAHKWVEAFAAGVQLVRSNSTVAGAVKGALAFSVMTPFGIATGALVFGGNGGGGHGSESNFTLVLEALSAGTFLYIGAIESLLREFERVGTVEAGEGERDRAQSVPAASVPLHAVGLFAAASLGYLALPMLGTLGIGGHEHG</sequence>
<gene>
    <name evidence="7" type="ORF">PBIL07802_LOCUS29662</name>
</gene>
<evidence type="ECO:0000313" key="7">
    <source>
        <dbReference type="EMBL" id="CAE0267318.1"/>
    </source>
</evidence>
<dbReference type="Pfam" id="PF02535">
    <property type="entry name" value="Zip"/>
    <property type="match status" value="1"/>
</dbReference>
<reference evidence="7" key="1">
    <citation type="submission" date="2021-01" db="EMBL/GenBank/DDBJ databases">
        <authorList>
            <person name="Corre E."/>
            <person name="Pelletier E."/>
            <person name="Niang G."/>
            <person name="Scheremetjew M."/>
            <person name="Finn R."/>
            <person name="Kale V."/>
            <person name="Holt S."/>
            <person name="Cochrane G."/>
            <person name="Meng A."/>
            <person name="Brown T."/>
            <person name="Cohen L."/>
        </authorList>
    </citation>
    <scope>NUCLEOTIDE SEQUENCE</scope>
    <source>
        <strain evidence="7">NIES-2562</strain>
    </source>
</reference>
<feature type="transmembrane region" description="Helical" evidence="6">
    <location>
        <begin position="155"/>
        <end position="175"/>
    </location>
</feature>
<feature type="transmembrane region" description="Helical" evidence="6">
    <location>
        <begin position="394"/>
        <end position="415"/>
    </location>
</feature>
<feature type="transmembrane region" description="Helical" evidence="6">
    <location>
        <begin position="333"/>
        <end position="353"/>
    </location>
</feature>
<dbReference type="InterPro" id="IPR003689">
    <property type="entry name" value="ZIP"/>
</dbReference>
<evidence type="ECO:0000256" key="5">
    <source>
        <dbReference type="SAM" id="MobiDB-lite"/>
    </source>
</evidence>
<evidence type="ECO:0000256" key="2">
    <source>
        <dbReference type="ARBA" id="ARBA00022692"/>
    </source>
</evidence>
<protein>
    <submittedName>
        <fullName evidence="7">Uncharacterized protein</fullName>
    </submittedName>
</protein>
<dbReference type="AlphaFoldDB" id="A0A7S3GIE0"/>
<dbReference type="PANTHER" id="PTHR11040">
    <property type="entry name" value="ZINC/IRON TRANSPORTER"/>
    <property type="match status" value="1"/>
</dbReference>
<feature type="region of interest" description="Disordered" evidence="5">
    <location>
        <begin position="181"/>
        <end position="205"/>
    </location>
</feature>
<evidence type="ECO:0000256" key="4">
    <source>
        <dbReference type="ARBA" id="ARBA00023136"/>
    </source>
</evidence>
<dbReference type="GO" id="GO:0005385">
    <property type="term" value="F:zinc ion transmembrane transporter activity"/>
    <property type="evidence" value="ECO:0007669"/>
    <property type="project" value="TreeGrafter"/>
</dbReference>
<comment type="subcellular location">
    <subcellularLocation>
        <location evidence="1">Membrane</location>
        <topology evidence="1">Multi-pass membrane protein</topology>
    </subcellularLocation>
</comment>
<feature type="transmembrane region" description="Helical" evidence="6">
    <location>
        <begin position="427"/>
        <end position="449"/>
    </location>
</feature>
<feature type="transmembrane region" description="Helical" evidence="6">
    <location>
        <begin position="359"/>
        <end position="382"/>
    </location>
</feature>
<feature type="transmembrane region" description="Helical" evidence="6">
    <location>
        <begin position="21"/>
        <end position="45"/>
    </location>
</feature>
<dbReference type="EMBL" id="HBIB01045243">
    <property type="protein sequence ID" value="CAE0267318.1"/>
    <property type="molecule type" value="Transcribed_RNA"/>
</dbReference>
<feature type="compositionally biased region" description="Basic residues" evidence="5">
    <location>
        <begin position="181"/>
        <end position="193"/>
    </location>
</feature>
<evidence type="ECO:0000256" key="3">
    <source>
        <dbReference type="ARBA" id="ARBA00022989"/>
    </source>
</evidence>
<proteinExistence type="predicted"/>
<organism evidence="7">
    <name type="scientific">Palpitomonas bilix</name>
    <dbReference type="NCBI Taxonomy" id="652834"/>
    <lineage>
        <taxon>Eukaryota</taxon>
        <taxon>Eukaryota incertae sedis</taxon>
    </lineage>
</organism>